<dbReference type="Gene3D" id="2.30.110.10">
    <property type="entry name" value="Electron Transport, Fmn-binding Protein, Chain A"/>
    <property type="match status" value="1"/>
</dbReference>
<organism evidence="2 3">
    <name type="scientific">Mycolicibacterium hodleri</name>
    <dbReference type="NCBI Taxonomy" id="49897"/>
    <lineage>
        <taxon>Bacteria</taxon>
        <taxon>Bacillati</taxon>
        <taxon>Actinomycetota</taxon>
        <taxon>Actinomycetes</taxon>
        <taxon>Mycobacteriales</taxon>
        <taxon>Mycobacteriaceae</taxon>
        <taxon>Mycolicibacterium</taxon>
    </lineage>
</organism>
<protein>
    <submittedName>
        <fullName evidence="2">Pyridoxamine 5'-phosphate oxidase family protein</fullName>
    </submittedName>
</protein>
<evidence type="ECO:0000313" key="3">
    <source>
        <dbReference type="Proteomes" id="UP000315759"/>
    </source>
</evidence>
<gene>
    <name evidence="2" type="ORF">D8S82_05935</name>
</gene>
<dbReference type="Pfam" id="PF01243">
    <property type="entry name" value="PNPOx_N"/>
    <property type="match status" value="1"/>
</dbReference>
<name>A0A544W656_9MYCO</name>
<dbReference type="EMBL" id="VIFX01000005">
    <property type="protein sequence ID" value="TQR87722.1"/>
    <property type="molecule type" value="Genomic_DNA"/>
</dbReference>
<keyword evidence="3" id="KW-1185">Reference proteome</keyword>
<dbReference type="InterPro" id="IPR011576">
    <property type="entry name" value="Pyridox_Oxase_N"/>
</dbReference>
<accession>A0A544W656</accession>
<dbReference type="Proteomes" id="UP000315759">
    <property type="component" value="Unassembled WGS sequence"/>
</dbReference>
<proteinExistence type="predicted"/>
<feature type="domain" description="Pyridoxamine 5'-phosphate oxidase N-terminal" evidence="1">
    <location>
        <begin position="53"/>
        <end position="147"/>
    </location>
</feature>
<comment type="caution">
    <text evidence="2">The sequence shown here is derived from an EMBL/GenBank/DDBJ whole genome shotgun (WGS) entry which is preliminary data.</text>
</comment>
<dbReference type="AlphaFoldDB" id="A0A544W656"/>
<sequence>MITLSLGVRSLCATTAESQCDGSLCTAGSTWPLQPLVALVQAKRVTLELVLHELRRSDFAVLSTSDATGNPHSAGINYGMSGPESPITLFVMTRRHLRKARNIAQNPTVSLVIPLRRRLLQFLPPPTIQLRGHAEIVDWTDAEGTGVFQNFWMGRHILKAYCGSHRRGETRICFLRITPDPVINTYMVGSNIWLLRNRMESGAATVINDRKSR</sequence>
<evidence type="ECO:0000259" key="1">
    <source>
        <dbReference type="Pfam" id="PF01243"/>
    </source>
</evidence>
<dbReference type="InterPro" id="IPR012349">
    <property type="entry name" value="Split_barrel_FMN-bd"/>
</dbReference>
<dbReference type="RefSeq" id="WP_142551172.1">
    <property type="nucleotide sequence ID" value="NZ_VIFX01000005.1"/>
</dbReference>
<reference evidence="2 3" key="1">
    <citation type="submission" date="2018-10" db="EMBL/GenBank/DDBJ databases">
        <title>Draft genome of Mycobacterium hodleri strain B.</title>
        <authorList>
            <person name="Amande T.J."/>
            <person name="Mcgenity T.J."/>
        </authorList>
    </citation>
    <scope>NUCLEOTIDE SEQUENCE [LARGE SCALE GENOMIC DNA]</scope>
    <source>
        <strain evidence="2 3">B</strain>
    </source>
</reference>
<dbReference type="SUPFAM" id="SSF50475">
    <property type="entry name" value="FMN-binding split barrel"/>
    <property type="match status" value="1"/>
</dbReference>
<evidence type="ECO:0000313" key="2">
    <source>
        <dbReference type="EMBL" id="TQR87722.1"/>
    </source>
</evidence>